<dbReference type="SMART" id="SM00248">
    <property type="entry name" value="ANK"/>
    <property type="match status" value="5"/>
</dbReference>
<feature type="repeat" description="ANK" evidence="3">
    <location>
        <begin position="69"/>
        <end position="101"/>
    </location>
</feature>
<evidence type="ECO:0000256" key="1">
    <source>
        <dbReference type="ARBA" id="ARBA00022737"/>
    </source>
</evidence>
<protein>
    <submittedName>
        <fullName evidence="4">Uncharacterized protein</fullName>
    </submittedName>
</protein>
<dbReference type="PROSITE" id="PS50297">
    <property type="entry name" value="ANK_REP_REGION"/>
    <property type="match status" value="4"/>
</dbReference>
<dbReference type="InterPro" id="IPR002110">
    <property type="entry name" value="Ankyrin_rpt"/>
</dbReference>
<keyword evidence="5" id="KW-1185">Reference proteome</keyword>
<proteinExistence type="predicted"/>
<dbReference type="AlphaFoldDB" id="A0A250XCH0"/>
<dbReference type="Pfam" id="PF12796">
    <property type="entry name" value="Ank_2"/>
    <property type="match status" value="2"/>
</dbReference>
<evidence type="ECO:0000256" key="2">
    <source>
        <dbReference type="ARBA" id="ARBA00023043"/>
    </source>
</evidence>
<keyword evidence="1" id="KW-0677">Repeat</keyword>
<evidence type="ECO:0000313" key="5">
    <source>
        <dbReference type="Proteomes" id="UP000232323"/>
    </source>
</evidence>
<dbReference type="PANTHER" id="PTHR24171:SF9">
    <property type="entry name" value="ANKYRIN REPEAT DOMAIN-CONTAINING PROTEIN 39"/>
    <property type="match status" value="1"/>
</dbReference>
<evidence type="ECO:0000313" key="4">
    <source>
        <dbReference type="EMBL" id="GAX80562.1"/>
    </source>
</evidence>
<accession>A0A250XCH0</accession>
<feature type="repeat" description="ANK" evidence="3">
    <location>
        <begin position="135"/>
        <end position="159"/>
    </location>
</feature>
<sequence length="233" mass="24482">MNKAVEAAREGNLALFQSIDGLESLLSKVDEDGRSLLHTACTSGSLELVKFIVDRSGKKSSLANTEDDEGWSPLMSAVSSGHEAIVELLLSIGADVEKTNSGGRAALHYAASKGNVPLLRMLMSRGANVNAKDHTGSTPLLRAASAGKVPAVKVLIEEGGARIEEADKLGQTALFVSAESSHNQVALYLASQGANLNVETKDGRSLESVSNSELLQSLISCKGVMQSTDMDEK</sequence>
<dbReference type="PANTHER" id="PTHR24171">
    <property type="entry name" value="ANKYRIN REPEAT DOMAIN-CONTAINING PROTEIN 39-RELATED"/>
    <property type="match status" value="1"/>
</dbReference>
<dbReference type="SUPFAM" id="SSF48403">
    <property type="entry name" value="Ankyrin repeat"/>
    <property type="match status" value="1"/>
</dbReference>
<dbReference type="OrthoDB" id="548769at2759"/>
<dbReference type="PROSITE" id="PS50088">
    <property type="entry name" value="ANK_REPEAT"/>
    <property type="match status" value="5"/>
</dbReference>
<feature type="repeat" description="ANK" evidence="3">
    <location>
        <begin position="169"/>
        <end position="201"/>
    </location>
</feature>
<reference evidence="4 5" key="1">
    <citation type="submission" date="2017-08" db="EMBL/GenBank/DDBJ databases">
        <title>Acidophilic green algal genome provides insights into adaptation to an acidic environment.</title>
        <authorList>
            <person name="Hirooka S."/>
            <person name="Hirose Y."/>
            <person name="Kanesaki Y."/>
            <person name="Higuchi S."/>
            <person name="Fujiwara T."/>
            <person name="Onuma R."/>
            <person name="Era A."/>
            <person name="Ohbayashi R."/>
            <person name="Uzuka A."/>
            <person name="Nozaki H."/>
            <person name="Yoshikawa H."/>
            <person name="Miyagishima S.Y."/>
        </authorList>
    </citation>
    <scope>NUCLEOTIDE SEQUENCE [LARGE SCALE GENOMIC DNA]</scope>
    <source>
        <strain evidence="4 5">NIES-2499</strain>
    </source>
</reference>
<name>A0A250XCH0_9CHLO</name>
<evidence type="ECO:0000256" key="3">
    <source>
        <dbReference type="PROSITE-ProRule" id="PRU00023"/>
    </source>
</evidence>
<dbReference type="STRING" id="1157962.A0A250XCH0"/>
<dbReference type="Gene3D" id="1.25.40.20">
    <property type="entry name" value="Ankyrin repeat-containing domain"/>
    <property type="match status" value="2"/>
</dbReference>
<dbReference type="Proteomes" id="UP000232323">
    <property type="component" value="Unassembled WGS sequence"/>
</dbReference>
<comment type="caution">
    <text evidence="4">The sequence shown here is derived from an EMBL/GenBank/DDBJ whole genome shotgun (WGS) entry which is preliminary data.</text>
</comment>
<dbReference type="InterPro" id="IPR036770">
    <property type="entry name" value="Ankyrin_rpt-contain_sf"/>
</dbReference>
<gene>
    <name evidence="4" type="ORF">CEUSTIGMA_g7999.t1</name>
</gene>
<dbReference type="PRINTS" id="PR01415">
    <property type="entry name" value="ANKYRIN"/>
</dbReference>
<feature type="repeat" description="ANK" evidence="3">
    <location>
        <begin position="32"/>
        <end position="64"/>
    </location>
</feature>
<dbReference type="EMBL" id="BEGY01000054">
    <property type="protein sequence ID" value="GAX80562.1"/>
    <property type="molecule type" value="Genomic_DNA"/>
</dbReference>
<organism evidence="4 5">
    <name type="scientific">Chlamydomonas eustigma</name>
    <dbReference type="NCBI Taxonomy" id="1157962"/>
    <lineage>
        <taxon>Eukaryota</taxon>
        <taxon>Viridiplantae</taxon>
        <taxon>Chlorophyta</taxon>
        <taxon>core chlorophytes</taxon>
        <taxon>Chlorophyceae</taxon>
        <taxon>CS clade</taxon>
        <taxon>Chlamydomonadales</taxon>
        <taxon>Chlamydomonadaceae</taxon>
        <taxon>Chlamydomonas</taxon>
    </lineage>
</organism>
<keyword evidence="2 3" id="KW-0040">ANK repeat</keyword>
<feature type="repeat" description="ANK" evidence="3">
    <location>
        <begin position="102"/>
        <end position="134"/>
    </location>
</feature>